<protein>
    <submittedName>
        <fullName evidence="1">Uncharacterized protein</fullName>
    </submittedName>
</protein>
<dbReference type="VEuPathDB" id="GiardiaDB:GMRT_11719"/>
<proteinExistence type="predicted"/>
<evidence type="ECO:0000313" key="1">
    <source>
        <dbReference type="EMBL" id="TNJ26728.1"/>
    </source>
</evidence>
<comment type="caution">
    <text evidence="1">The sequence shown here is derived from an EMBL/GenBank/DDBJ whole genome shotgun (WGS) entry which is preliminary data.</text>
</comment>
<sequence length="1714" mass="189749">MTENRRSPRNSLGDLLGVLPGTPAGEKNWSDHLNAFQRALEIVGRVSNIEHLPAAIQLSQRLAHGLSYTLPTGNQNKCLELILTILERQSHFDHTTLLILEPVLDFIPGVKVQTRDLPIMILKTIFKRGTAQFLIGLAFAVLRAICRCHLVENDGMTMDLLELFMGWCTSSEIGRDYVRSLLHLVELNESQHISSNGIFLLRKLPMESLHQFKTELIAVIAELIRNGGSDALRKQAFDLLITTEQAGANISYNLVIACCSALSSPDHGVQKRAADYLQPIYHTLPKTIFGLICNLLERGSQDLHFFVQDVIFSQLTSREDTAQLYLDAIIDSYPLLIGCGTLAEPLRKLISLTPNMAAMIFRTVTVTVLHGLPSLDATGKFQRTSEVGYIHAYSLASSLLEDQGLIPPAIGELQMCFTVTMDMFDGVGDRLYTMSRSVSDSCFELIIALINAFCGEMTSVGASKAFLAAAHRVLQTSVPKTSRHLLLAPLLDSRIGETPFTVFHNVVTGPVLERATSRLVRLLHEMTMETEPEIVAGALSFCKLVSEILPGAPDEVSRPFVIQYLTIVIVCLSHDVAFASQLLSIADDAKTLSPTVQDVSKELLLGATPLNSWDEQGLFVELGEKGFSETLIHLLERAYLKVEDADDRETVAATLCGLFSRPYYTPILKYYCQYVASDSSACMALFAESVRRCIEMRCIPDLFGPLVLEFLHRALRENALVPKLYELIDEFIASKGGSVFLVTSAWRISESVLSLKVDEQAYTVVSEALDIPRAIFAISSVDQLVKLFGFEFVQHLAGTTCTRPPCILPFTAIEETSSSYLCVLVDVMLLLLLQREQEVSDEHVSYQNAALACVDTVFACLLRQVTNNGFSLTLLTSLIDHSTDFIWALLMPFLLSADERNATVPRFLGEVFKRYLGASQTIYAGSSTPRVSLFLTRILQMLAASSEMSMHFIEHNPALFEAINESITVLSTSAPFTLFGAAEYVRFPPSIPPQLSRFLERWPWIFGTSGVEDNDEHLNVARVQPASLFASFLLRSLTTRQYNAFTAQRYICATVTRLLSPRREALSRRFVLRFYGTILQRTVRLMRTDMQTYRRLFDEVLRPLARYSCYHYVMHILALSGTEDCGFLYYRFIKPFFEDKVMISARTLMLVHMSIFSLGLSISNDCPQSLETIDDETLRAQLQALSLLDPRKSLTLVQMAFCSEFMHSSLHDVGSKAALEEYAIDALRTATLFLHSSELLTGTLAREVSSLDAASLGRRFHAQSAVAKHFRTVTNADTYGLLSTAQFFKMDYVVCLLHCFTSLLAAATSITAPSRALAEMIEMACGWVTILLEQIFKKLVDGSRVGSTSTVLTEVCLLLFAATGQLSLKAATESNLSSNLSELWKIEVTHSKDAEKLISLTAEKTIGVLGAIHLVEAIPKPKPAVAAFFYNWLQLSAHILRLSPVPVLTNYFVTLLKVPGMMLMLLHRDALNTVCKILPTLELEGGPLGISQLLVAGILTKQVSDLQLLEICAMVEIPTAEIQGLSSKERQRLVISTRLLLRGSLEGLVLALFLEHMSGYLPVRTSTGLLGTASKQIDGLSDTLSTLRPTDRQARLHLLEYYSLLIIIATALPHLAGAQAPSVATGLTSLAFSLLSLQRYYSEYATTGGIQEEKRDKAFISSSLLCDAIDLYNATLNEHFPTIAAKVGAQVPTTSSSFNTLQVLRRVMALLTPR</sequence>
<gene>
    <name evidence="1" type="ORF">GMRT_11719</name>
</gene>
<reference evidence="1 2" key="1">
    <citation type="submission" date="2019-05" db="EMBL/GenBank/DDBJ databases">
        <title>The compact genome of Giardia muris reveals important steps in the evolution of intestinal protozoan parasites.</title>
        <authorList>
            <person name="Xu F."/>
            <person name="Jimenez-Gonzalez A."/>
            <person name="Einarsson E."/>
            <person name="Astvaldsson A."/>
            <person name="Peirasmaki D."/>
            <person name="Eckmann L."/>
            <person name="Andersson J.O."/>
            <person name="Svard S.G."/>
            <person name="Jerlstrom-Hultqvist J."/>
        </authorList>
    </citation>
    <scope>NUCLEOTIDE SEQUENCE [LARGE SCALE GENOMIC DNA]</scope>
    <source>
        <strain evidence="1 2">Roberts-Thomson</strain>
    </source>
</reference>
<dbReference type="InterPro" id="IPR016024">
    <property type="entry name" value="ARM-type_fold"/>
</dbReference>
<dbReference type="Proteomes" id="UP000315496">
    <property type="component" value="Chromosome 4"/>
</dbReference>
<accession>A0A4Z1SSV6</accession>
<organism evidence="1 2">
    <name type="scientific">Giardia muris</name>
    <dbReference type="NCBI Taxonomy" id="5742"/>
    <lineage>
        <taxon>Eukaryota</taxon>
        <taxon>Metamonada</taxon>
        <taxon>Diplomonadida</taxon>
        <taxon>Hexamitidae</taxon>
        <taxon>Giardiinae</taxon>
        <taxon>Giardia</taxon>
    </lineage>
</organism>
<name>A0A4Z1SSV6_GIAMU</name>
<dbReference type="EMBL" id="VDLU01000004">
    <property type="protein sequence ID" value="TNJ26728.1"/>
    <property type="molecule type" value="Genomic_DNA"/>
</dbReference>
<keyword evidence="2" id="KW-1185">Reference proteome</keyword>
<evidence type="ECO:0000313" key="2">
    <source>
        <dbReference type="Proteomes" id="UP000315496"/>
    </source>
</evidence>
<dbReference type="SUPFAM" id="SSF48371">
    <property type="entry name" value="ARM repeat"/>
    <property type="match status" value="1"/>
</dbReference>
<dbReference type="OrthoDB" id="10255502at2759"/>